<dbReference type="AlphaFoldDB" id="A0A2V5HMU4"/>
<dbReference type="GO" id="GO:0005739">
    <property type="term" value="C:mitochondrion"/>
    <property type="evidence" value="ECO:0007669"/>
    <property type="project" value="UniProtKB-SubCell"/>
</dbReference>
<evidence type="ECO:0000256" key="1">
    <source>
        <dbReference type="ARBA" id="ARBA00004173"/>
    </source>
</evidence>
<organism evidence="8 9">
    <name type="scientific">Aspergillus violaceofuscus (strain CBS 115571)</name>
    <dbReference type="NCBI Taxonomy" id="1450538"/>
    <lineage>
        <taxon>Eukaryota</taxon>
        <taxon>Fungi</taxon>
        <taxon>Dikarya</taxon>
        <taxon>Ascomycota</taxon>
        <taxon>Pezizomycotina</taxon>
        <taxon>Eurotiomycetes</taxon>
        <taxon>Eurotiomycetidae</taxon>
        <taxon>Eurotiales</taxon>
        <taxon>Aspergillaceae</taxon>
        <taxon>Aspergillus</taxon>
    </lineage>
</organism>
<dbReference type="Pfam" id="PF01636">
    <property type="entry name" value="APH"/>
    <property type="match status" value="1"/>
</dbReference>
<reference evidence="8 9" key="1">
    <citation type="submission" date="2018-02" db="EMBL/GenBank/DDBJ databases">
        <title>The genomes of Aspergillus section Nigri reveals drivers in fungal speciation.</title>
        <authorList>
            <consortium name="DOE Joint Genome Institute"/>
            <person name="Vesth T.C."/>
            <person name="Nybo J."/>
            <person name="Theobald S."/>
            <person name="Brandl J."/>
            <person name="Frisvad J.C."/>
            <person name="Nielsen K.F."/>
            <person name="Lyhne E.K."/>
            <person name="Kogle M.E."/>
            <person name="Kuo A."/>
            <person name="Riley R."/>
            <person name="Clum A."/>
            <person name="Nolan M."/>
            <person name="Lipzen A."/>
            <person name="Salamov A."/>
            <person name="Henrissat B."/>
            <person name="Wiebenga A."/>
            <person name="De vries R.P."/>
            <person name="Grigoriev I.V."/>
            <person name="Mortensen U.H."/>
            <person name="Andersen M.R."/>
            <person name="Baker S.E."/>
        </authorList>
    </citation>
    <scope>NUCLEOTIDE SEQUENCE [LARGE SCALE GENOMIC DNA]</scope>
    <source>
        <strain evidence="8 9">CBS 115571</strain>
    </source>
</reference>
<name>A0A2V5HMU4_ASPV1</name>
<feature type="domain" description="Aminoglycoside phosphotransferase" evidence="7">
    <location>
        <begin position="433"/>
        <end position="472"/>
    </location>
</feature>
<dbReference type="InterPro" id="IPR011009">
    <property type="entry name" value="Kinase-like_dom_sf"/>
</dbReference>
<accession>A0A2V5HMU4</accession>
<dbReference type="PANTHER" id="PTHR36091:SF1">
    <property type="entry name" value="ALTERED INHERITANCE OF MITOCHONDRIA PROTEIN 9, MITOCHONDRIAL"/>
    <property type="match status" value="1"/>
</dbReference>
<protein>
    <recommendedName>
        <fullName evidence="3">Altered inheritance of mitochondria protein 9, mitochondrial</fullName>
    </recommendedName>
    <alternativeName>
        <fullName evidence="6">Found in mitochondrial proteome protein 29</fullName>
    </alternativeName>
</protein>
<evidence type="ECO:0000256" key="6">
    <source>
        <dbReference type="ARBA" id="ARBA00031849"/>
    </source>
</evidence>
<comment type="subcellular location">
    <subcellularLocation>
        <location evidence="1">Mitochondrion</location>
    </subcellularLocation>
</comment>
<dbReference type="Proteomes" id="UP000249829">
    <property type="component" value="Unassembled WGS sequence"/>
</dbReference>
<proteinExistence type="inferred from homology"/>
<keyword evidence="4" id="KW-0809">Transit peptide</keyword>
<evidence type="ECO:0000259" key="7">
    <source>
        <dbReference type="Pfam" id="PF01636"/>
    </source>
</evidence>
<dbReference type="InterPro" id="IPR051035">
    <property type="entry name" value="Mito_inheritance_9"/>
</dbReference>
<dbReference type="SUPFAM" id="SSF56112">
    <property type="entry name" value="Protein kinase-like (PK-like)"/>
    <property type="match status" value="1"/>
</dbReference>
<dbReference type="STRING" id="1450538.A0A2V5HMU4"/>
<evidence type="ECO:0000313" key="9">
    <source>
        <dbReference type="Proteomes" id="UP000249829"/>
    </source>
</evidence>
<dbReference type="OMA" id="QGSIDRH"/>
<sequence>MSKVLGTFVQKAQGLKNASSKFTSSVAEGNRILPSRNKDADFQLRIDAGHYDSTSKGLNVVLQVNSQAKSPALRDWARKNETHAKLATATFDTAAVDKDAEFQRVLEALPMPALAPTRHQLFRFPSSPLHDIYFIARAAAMPPIYRFQCTKANTAFGFDPYTYTSGRWLRDDHYERSSRYIAFDFGALCDRVLQLCPDAISIDSCKKLEGGFNRVFVFTMNNSRQLVARLPFVLAGPARLVTSSEVATIRYLQLKTKIPIPQIIDWNDDAKSPENTIGSEYIIMEHASGVQLSQVWDDMTGNQRVRCISAIFQKMKGATDLRFPSYGSIYLQDGLVHPFARQPLNEDFCIGPHCGSRYWPLKTRQRLNYGPWDNLDSFCEGLIDAGLANLSGSARDLDRKPSYYGSVDQHTAVLNSALPVLKQMSSNSCIVQSASPLLFHPDLHKRNIFVSEEDPTIITGIIDWQGASIEPAFWYSDDLPDFATPTDSDEDLYYKAYKASSQYYTPALSMPKSMDENLFRPFHYSYRTWKDGAIALHHEMVETARNWKGLNFEGQCLYSIPTSDSLLEYERAYRLFVAAQNLRYDLSNLLNSASDGWVPTENWEVTQTAHKEIFDGMLQAVLSNQNPEDDEPVQDEETLRSIWPFDLP</sequence>
<dbReference type="InterPro" id="IPR002575">
    <property type="entry name" value="Aminoglycoside_PTrfase"/>
</dbReference>
<keyword evidence="5" id="KW-0496">Mitochondrion</keyword>
<evidence type="ECO:0000256" key="5">
    <source>
        <dbReference type="ARBA" id="ARBA00023128"/>
    </source>
</evidence>
<evidence type="ECO:0000256" key="2">
    <source>
        <dbReference type="ARBA" id="ARBA00005543"/>
    </source>
</evidence>
<dbReference type="PANTHER" id="PTHR36091">
    <property type="entry name" value="ALTERED INHERITANCE OF MITOCHONDRIA PROTEIN 9, MITOCHONDRIAL"/>
    <property type="match status" value="1"/>
</dbReference>
<dbReference type="EMBL" id="KZ825252">
    <property type="protein sequence ID" value="PYI13277.1"/>
    <property type="molecule type" value="Genomic_DNA"/>
</dbReference>
<comment type="similarity">
    <text evidence="2">Belongs to the AIM9 family.</text>
</comment>
<gene>
    <name evidence="8" type="ORF">BO99DRAFT_397137</name>
</gene>
<evidence type="ECO:0000256" key="4">
    <source>
        <dbReference type="ARBA" id="ARBA00022946"/>
    </source>
</evidence>
<evidence type="ECO:0000313" key="8">
    <source>
        <dbReference type="EMBL" id="PYI13277.1"/>
    </source>
</evidence>
<evidence type="ECO:0000256" key="3">
    <source>
        <dbReference type="ARBA" id="ARBA00016197"/>
    </source>
</evidence>
<keyword evidence="9" id="KW-1185">Reference proteome</keyword>